<evidence type="ECO:0000313" key="1">
    <source>
        <dbReference type="EMBL" id="CDI84024.1"/>
    </source>
</evidence>
<dbReference type="RefSeq" id="XP_013246921.1">
    <property type="nucleotide sequence ID" value="XM_013391467.1"/>
</dbReference>
<reference evidence="1" key="1">
    <citation type="submission" date="2013-10" db="EMBL/GenBank/DDBJ databases">
        <title>Genomic analysis of the causative agents of coccidiosis in chickens.</title>
        <authorList>
            <person name="Reid A.J."/>
            <person name="Blake D."/>
            <person name="Billington K."/>
            <person name="Browne H."/>
            <person name="Dunn M."/>
            <person name="Hung S."/>
            <person name="Kawahara F."/>
            <person name="Miranda-Saavedra D."/>
            <person name="Mourier T."/>
            <person name="Nagra H."/>
            <person name="Otto T.D."/>
            <person name="Rawlings N."/>
            <person name="Sanchez A."/>
            <person name="Sanders M."/>
            <person name="Subramaniam C."/>
            <person name="Tay Y."/>
            <person name="Dear P."/>
            <person name="Doerig C."/>
            <person name="Gruber A."/>
            <person name="Parkinson J."/>
            <person name="Shirley M."/>
            <person name="Wan K.L."/>
            <person name="Berriman M."/>
            <person name="Tomley F."/>
            <person name="Pain A."/>
        </authorList>
    </citation>
    <scope>NUCLEOTIDE SEQUENCE [LARGE SCALE GENOMIC DNA]</scope>
    <source>
        <strain evidence="1">Houghton</strain>
    </source>
</reference>
<proteinExistence type="predicted"/>
<accession>U6GZV8</accession>
<sequence>MLEEGCIAFSVYCLTAGADKCKMRRNTGFNTALDLASVALFNEWRVLSVAFEKAMGWCACVLGVAGYYVLVHAGVYSVQRILPHTAGCVAFGLYCHAGSADKCKMRLSCVLNSALDLAAAALRMAWGARAFSVACEDAMRWCPCALMVAGYSAAMRIERGWGYPGVRLRKRCAGVGGADKCIIRLSCVLNSALDLAAAAFCIDWGLGVFSGAFEGAMGWCACTGMTAGDCLPVHGQEGQLMLVEGQGLCMWSDVSICVSRYLVVRLRKRCAGADAR</sequence>
<reference evidence="1" key="2">
    <citation type="submission" date="2013-10" db="EMBL/GenBank/DDBJ databases">
        <authorList>
            <person name="Aslett M."/>
        </authorList>
    </citation>
    <scope>NUCLEOTIDE SEQUENCE [LARGE SCALE GENOMIC DNA]</scope>
    <source>
        <strain evidence="1">Houghton</strain>
    </source>
</reference>
<dbReference type="Proteomes" id="UP000018050">
    <property type="component" value="Unassembled WGS sequence"/>
</dbReference>
<protein>
    <submittedName>
        <fullName evidence="1">Uncharacterized protein</fullName>
    </submittedName>
</protein>
<dbReference type="GeneID" id="25272820"/>
<name>U6GZV8_EIMAC</name>
<dbReference type="VEuPathDB" id="ToxoDB:EAH_00047500"/>
<dbReference type="EMBL" id="HG673567">
    <property type="protein sequence ID" value="CDI84024.1"/>
    <property type="molecule type" value="Genomic_DNA"/>
</dbReference>
<evidence type="ECO:0000313" key="2">
    <source>
        <dbReference type="Proteomes" id="UP000018050"/>
    </source>
</evidence>
<gene>
    <name evidence="1" type="ORF">EAH_00047500</name>
</gene>
<organism evidence="1 2">
    <name type="scientific">Eimeria acervulina</name>
    <name type="common">Coccidian parasite</name>
    <dbReference type="NCBI Taxonomy" id="5801"/>
    <lineage>
        <taxon>Eukaryota</taxon>
        <taxon>Sar</taxon>
        <taxon>Alveolata</taxon>
        <taxon>Apicomplexa</taxon>
        <taxon>Conoidasida</taxon>
        <taxon>Coccidia</taxon>
        <taxon>Eucoccidiorida</taxon>
        <taxon>Eimeriorina</taxon>
        <taxon>Eimeriidae</taxon>
        <taxon>Eimeria</taxon>
    </lineage>
</organism>
<dbReference type="AlphaFoldDB" id="U6GZV8"/>
<keyword evidence="2" id="KW-1185">Reference proteome</keyword>